<dbReference type="InterPro" id="IPR036259">
    <property type="entry name" value="MFS_trans_sf"/>
</dbReference>
<keyword evidence="2 6" id="KW-0812">Transmembrane</keyword>
<dbReference type="Pfam" id="PF07690">
    <property type="entry name" value="MFS_1"/>
    <property type="match status" value="1"/>
</dbReference>
<comment type="caution">
    <text evidence="7">The sequence shown here is derived from an EMBL/GenBank/DDBJ whole genome shotgun (WGS) entry which is preliminary data.</text>
</comment>
<dbReference type="InterPro" id="IPR011701">
    <property type="entry name" value="MFS"/>
</dbReference>
<feature type="transmembrane region" description="Helical" evidence="6">
    <location>
        <begin position="41"/>
        <end position="64"/>
    </location>
</feature>
<feature type="transmembrane region" description="Helical" evidence="6">
    <location>
        <begin position="99"/>
        <end position="117"/>
    </location>
</feature>
<accession>A0A0N1HGK9</accession>
<dbReference type="Proteomes" id="UP000038010">
    <property type="component" value="Unassembled WGS sequence"/>
</dbReference>
<feature type="transmembrane region" description="Helical" evidence="6">
    <location>
        <begin position="202"/>
        <end position="221"/>
    </location>
</feature>
<evidence type="ECO:0008006" key="9">
    <source>
        <dbReference type="Google" id="ProtNLM"/>
    </source>
</evidence>
<evidence type="ECO:0000256" key="2">
    <source>
        <dbReference type="ARBA" id="ARBA00022692"/>
    </source>
</evidence>
<gene>
    <name evidence="7" type="ORF">AB675_11202</name>
</gene>
<comment type="subcellular location">
    <subcellularLocation>
        <location evidence="1">Membrane</location>
        <topology evidence="1">Multi-pass membrane protein</topology>
    </subcellularLocation>
</comment>
<feature type="transmembrane region" description="Helical" evidence="6">
    <location>
        <begin position="471"/>
        <end position="498"/>
    </location>
</feature>
<feature type="transmembrane region" description="Helical" evidence="6">
    <location>
        <begin position="288"/>
        <end position="307"/>
    </location>
</feature>
<protein>
    <recommendedName>
        <fullName evidence="9">Major facilitator superfamily (MFS) profile domain-containing protein</fullName>
    </recommendedName>
</protein>
<dbReference type="GO" id="GO:0016020">
    <property type="term" value="C:membrane"/>
    <property type="evidence" value="ECO:0007669"/>
    <property type="project" value="UniProtKB-SubCell"/>
</dbReference>
<dbReference type="SUPFAM" id="SSF103473">
    <property type="entry name" value="MFS general substrate transporter"/>
    <property type="match status" value="2"/>
</dbReference>
<evidence type="ECO:0000256" key="4">
    <source>
        <dbReference type="ARBA" id="ARBA00023136"/>
    </source>
</evidence>
<dbReference type="PANTHER" id="PTHR23507">
    <property type="entry name" value="ZGC:174356"/>
    <property type="match status" value="1"/>
</dbReference>
<organism evidence="7 8">
    <name type="scientific">Cyphellophora attinorum</name>
    <dbReference type="NCBI Taxonomy" id="1664694"/>
    <lineage>
        <taxon>Eukaryota</taxon>
        <taxon>Fungi</taxon>
        <taxon>Dikarya</taxon>
        <taxon>Ascomycota</taxon>
        <taxon>Pezizomycotina</taxon>
        <taxon>Eurotiomycetes</taxon>
        <taxon>Chaetothyriomycetidae</taxon>
        <taxon>Chaetothyriales</taxon>
        <taxon>Cyphellophoraceae</taxon>
        <taxon>Cyphellophora</taxon>
    </lineage>
</organism>
<evidence type="ECO:0000313" key="8">
    <source>
        <dbReference type="Proteomes" id="UP000038010"/>
    </source>
</evidence>
<dbReference type="RefSeq" id="XP_017994548.1">
    <property type="nucleotide sequence ID" value="XM_018140029.1"/>
</dbReference>
<evidence type="ECO:0000256" key="1">
    <source>
        <dbReference type="ARBA" id="ARBA00004141"/>
    </source>
</evidence>
<sequence length="548" mass="59340">MTSDSAAKAPAEATETTALLGSDSLHAASQRRRVWFEPVHFVLLCGFLVSLSFGITQVPIIYVLRLMTCEVYYQHHAEPPASGHDRCSIPTIEAGTARAVSLLGASTTLFGFINLFLTKWTITKLGVKTALALQVFFPAVRLVVQSISVATGGYAGIVLMQCSQMVTVMGGPNGYMLALNTYVTEVTEHKERTGTLGKLQGCMMFGSAVGYLIGGFLADVWEMATPFHVALVVFLTSTVFVICFLPWFPPRPTTEDKSESSIRRMLGPLRTILPSKWVRPGGSVSTEYGAVFLAAGAFIAVLATGYLPALLQMYATDIFGFGPTRNSYVVATHSFLRGTFLMFAFPRIIKLGRRVMESRAERHASAIQSTTTSGTATPSEQAQLANAMQDEEQEDVMPPKASGEQETFEFDLVYTRASILIDGALTCGAAFIQKGWQMYLLAAVLPFGAGTASAAKGVILQMCPAEDRTDALSAIAIVEMFARLLTTFVFGLIFAAFASIEKTYLVFVCNGAVAFVGFFVLLLSRFPQEGSRRLSNPKTTEADTDDND</sequence>
<feature type="compositionally biased region" description="Polar residues" evidence="5">
    <location>
        <begin position="366"/>
        <end position="382"/>
    </location>
</feature>
<name>A0A0N1HGK9_9EURO</name>
<feature type="transmembrane region" description="Helical" evidence="6">
    <location>
        <begin position="438"/>
        <end position="459"/>
    </location>
</feature>
<dbReference type="OrthoDB" id="5204190at2759"/>
<feature type="region of interest" description="Disordered" evidence="5">
    <location>
        <begin position="362"/>
        <end position="382"/>
    </location>
</feature>
<evidence type="ECO:0000313" key="7">
    <source>
        <dbReference type="EMBL" id="KPI34585.1"/>
    </source>
</evidence>
<dbReference type="VEuPathDB" id="FungiDB:AB675_11202"/>
<dbReference type="GO" id="GO:0022857">
    <property type="term" value="F:transmembrane transporter activity"/>
    <property type="evidence" value="ECO:0007669"/>
    <property type="project" value="InterPro"/>
</dbReference>
<evidence type="ECO:0000256" key="6">
    <source>
        <dbReference type="SAM" id="Phobius"/>
    </source>
</evidence>
<keyword evidence="8" id="KW-1185">Reference proteome</keyword>
<dbReference type="Gene3D" id="1.20.1250.20">
    <property type="entry name" value="MFS general substrate transporter like domains"/>
    <property type="match status" value="2"/>
</dbReference>
<proteinExistence type="predicted"/>
<dbReference type="GeneID" id="28731909"/>
<keyword evidence="4 6" id="KW-0472">Membrane</keyword>
<evidence type="ECO:0000256" key="5">
    <source>
        <dbReference type="SAM" id="MobiDB-lite"/>
    </source>
</evidence>
<feature type="transmembrane region" description="Helical" evidence="6">
    <location>
        <begin position="504"/>
        <end position="523"/>
    </location>
</feature>
<reference evidence="7 8" key="1">
    <citation type="submission" date="2015-06" db="EMBL/GenBank/DDBJ databases">
        <title>Draft genome of the ant-associated black yeast Phialophora attae CBS 131958.</title>
        <authorList>
            <person name="Moreno L.F."/>
            <person name="Stielow B.J."/>
            <person name="de Hoog S."/>
            <person name="Vicente V.A."/>
            <person name="Weiss V.A."/>
            <person name="de Vries M."/>
            <person name="Cruz L.M."/>
            <person name="Souza E.M."/>
        </authorList>
    </citation>
    <scope>NUCLEOTIDE SEQUENCE [LARGE SCALE GENOMIC DNA]</scope>
    <source>
        <strain evidence="7 8">CBS 131958</strain>
    </source>
</reference>
<feature type="transmembrane region" description="Helical" evidence="6">
    <location>
        <begin position="327"/>
        <end position="349"/>
    </location>
</feature>
<keyword evidence="3 6" id="KW-1133">Transmembrane helix</keyword>
<dbReference type="AlphaFoldDB" id="A0A0N1HGK9"/>
<dbReference type="PANTHER" id="PTHR23507:SF13">
    <property type="entry name" value="MFS GENERAL SUBSTRATE TRANSPORTER"/>
    <property type="match status" value="1"/>
</dbReference>
<evidence type="ECO:0000256" key="3">
    <source>
        <dbReference type="ARBA" id="ARBA00022989"/>
    </source>
</evidence>
<dbReference type="EMBL" id="LFJN01000056">
    <property type="protein sequence ID" value="KPI34585.1"/>
    <property type="molecule type" value="Genomic_DNA"/>
</dbReference>
<feature type="transmembrane region" description="Helical" evidence="6">
    <location>
        <begin position="227"/>
        <end position="248"/>
    </location>
</feature>